<dbReference type="STRING" id="1760988.SAMN02949497_3010"/>
<protein>
    <submittedName>
        <fullName evidence="1">Uncharacterized membrane protein</fullName>
    </submittedName>
</protein>
<proteinExistence type="predicted"/>
<dbReference type="EMBL" id="FXAM01000001">
    <property type="protein sequence ID" value="SMF95642.1"/>
    <property type="molecule type" value="Genomic_DNA"/>
</dbReference>
<keyword evidence="2" id="KW-1185">Reference proteome</keyword>
<accession>A0A1Y6D530</accession>
<dbReference type="OrthoDB" id="275223at2"/>
<dbReference type="AlphaFoldDB" id="A0A1Y6D530"/>
<gene>
    <name evidence="1" type="ORF">SAMN02949497_3010</name>
</gene>
<dbReference type="InterPro" id="IPR009200">
    <property type="entry name" value="DUF1269_membrane"/>
</dbReference>
<reference evidence="1 2" key="1">
    <citation type="submission" date="2016-12" db="EMBL/GenBank/DDBJ databases">
        <authorList>
            <person name="Song W.-J."/>
            <person name="Kurnit D.M."/>
        </authorList>
    </citation>
    <scope>NUCLEOTIDE SEQUENCE [LARGE SCALE GENOMIC DNA]</scope>
    <source>
        <strain evidence="1 2">175</strain>
    </source>
</reference>
<evidence type="ECO:0000313" key="2">
    <source>
        <dbReference type="Proteomes" id="UP000192923"/>
    </source>
</evidence>
<dbReference type="RefSeq" id="WP_085214037.1">
    <property type="nucleotide sequence ID" value="NZ_FXAM01000001.1"/>
</dbReference>
<dbReference type="Proteomes" id="UP000192923">
    <property type="component" value="Unassembled WGS sequence"/>
</dbReference>
<dbReference type="Pfam" id="PF06897">
    <property type="entry name" value="DUF1269"/>
    <property type="match status" value="1"/>
</dbReference>
<name>A0A1Y6D530_9GAMM</name>
<organism evidence="1 2">
    <name type="scientific">Methylomagnum ishizawai</name>
    <dbReference type="NCBI Taxonomy" id="1760988"/>
    <lineage>
        <taxon>Bacteria</taxon>
        <taxon>Pseudomonadati</taxon>
        <taxon>Pseudomonadota</taxon>
        <taxon>Gammaproteobacteria</taxon>
        <taxon>Methylococcales</taxon>
        <taxon>Methylococcaceae</taxon>
        <taxon>Methylomagnum</taxon>
    </lineage>
</organism>
<evidence type="ECO:0000313" key="1">
    <source>
        <dbReference type="EMBL" id="SMF95642.1"/>
    </source>
</evidence>
<sequence>MSELIVIGYDNLFQAEEVRLKLLKMQRDYLIDLEDAVVAVKQADDKVKLNQVFNLTQAGAIGGSFWGALVGMLFLNPLLGAAVGAGAGAISGALSDVGIDDDFMKNLADTFKPGTSALFILVRKATPDKVLDELRGAGGKIIQTSLSHEDEAKLQAALDAAQTRTTAVF</sequence>